<proteinExistence type="predicted"/>
<accession>A0A6J5YG32</accession>
<dbReference type="PANTHER" id="PTHR18964">
    <property type="entry name" value="ROK (REPRESSOR, ORF, KINASE) FAMILY"/>
    <property type="match status" value="1"/>
</dbReference>
<name>A0A6J5YG32_9ZZZZ</name>
<organism evidence="2">
    <name type="scientific">freshwater metagenome</name>
    <dbReference type="NCBI Taxonomy" id="449393"/>
    <lineage>
        <taxon>unclassified sequences</taxon>
        <taxon>metagenomes</taxon>
        <taxon>ecological metagenomes</taxon>
    </lineage>
</organism>
<dbReference type="PROSITE" id="PS01125">
    <property type="entry name" value="ROK"/>
    <property type="match status" value="1"/>
</dbReference>
<dbReference type="PANTHER" id="PTHR18964:SF169">
    <property type="entry name" value="N-ACETYLMANNOSAMINE KINASE"/>
    <property type="match status" value="1"/>
</dbReference>
<protein>
    <submittedName>
        <fullName evidence="2">Unannotated protein</fullName>
    </submittedName>
</protein>
<dbReference type="SUPFAM" id="SSF53067">
    <property type="entry name" value="Actin-like ATPase domain"/>
    <property type="match status" value="1"/>
</dbReference>
<dbReference type="InterPro" id="IPR000600">
    <property type="entry name" value="ROK"/>
</dbReference>
<dbReference type="InterPro" id="IPR043129">
    <property type="entry name" value="ATPase_NBD"/>
</dbReference>
<evidence type="ECO:0000256" key="1">
    <source>
        <dbReference type="SAM" id="MobiDB-lite"/>
    </source>
</evidence>
<dbReference type="Pfam" id="PF00480">
    <property type="entry name" value="ROK"/>
    <property type="match status" value="1"/>
</dbReference>
<feature type="region of interest" description="Disordered" evidence="1">
    <location>
        <begin position="1"/>
        <end position="27"/>
    </location>
</feature>
<reference evidence="2" key="1">
    <citation type="submission" date="2020-05" db="EMBL/GenBank/DDBJ databases">
        <authorList>
            <person name="Chiriac C."/>
            <person name="Salcher M."/>
            <person name="Ghai R."/>
            <person name="Kavagutti S V."/>
        </authorList>
    </citation>
    <scope>NUCLEOTIDE SEQUENCE</scope>
</reference>
<dbReference type="Gene3D" id="3.30.420.40">
    <property type="match status" value="2"/>
</dbReference>
<gene>
    <name evidence="2" type="ORF">UFOPK1392_00466</name>
</gene>
<dbReference type="InterPro" id="IPR049874">
    <property type="entry name" value="ROK_cs"/>
</dbReference>
<sequence length="323" mass="32367">MRSATPAPGSRIDCADPRTTDSQVHTSPSGVALAVDIGGTKFEVGLVAASGEVILRRRCATPANADGEQLLSALTQLVDEVLAAQAGLGVWAEVCGVGSGGPMSTAHDSVSPINIRGWRGFPLRRRLAEHTELPTVIDNDAKALALAEGWLGSAAGVRDYMAMVVSTGVGGGIVLDGRLLDGADGNAGHVGHICVVPDGRLCGCGAYGCLEAEASGTSIAAITGAPAAEASRVVVERTGLLIGRAVSSVANLLDLKLVVVAGSVALGFGAPFFAAAQAEIDARSRIEFAAGTRIVPASLGADGPLIGAAAVGFRSLGSLLSTP</sequence>
<evidence type="ECO:0000313" key="2">
    <source>
        <dbReference type="EMBL" id="CAB4322729.1"/>
    </source>
</evidence>
<dbReference type="EMBL" id="CAEMXZ010000013">
    <property type="protein sequence ID" value="CAB4322729.1"/>
    <property type="molecule type" value="Genomic_DNA"/>
</dbReference>
<dbReference type="AlphaFoldDB" id="A0A6J5YG32"/>